<evidence type="ECO:0000256" key="2">
    <source>
        <dbReference type="ARBA" id="ARBA00022729"/>
    </source>
</evidence>
<dbReference type="OrthoDB" id="6241467at2759"/>
<dbReference type="GO" id="GO:0000977">
    <property type="term" value="F:RNA polymerase II transcription regulatory region sequence-specific DNA binding"/>
    <property type="evidence" value="ECO:0007669"/>
    <property type="project" value="TreeGrafter"/>
</dbReference>
<dbReference type="SUPFAM" id="SSF47459">
    <property type="entry name" value="HLH, helix-loop-helix DNA-binding domain"/>
    <property type="match status" value="1"/>
</dbReference>
<dbReference type="SMART" id="SM00353">
    <property type="entry name" value="HLH"/>
    <property type="match status" value="1"/>
</dbReference>
<evidence type="ECO:0000256" key="5">
    <source>
        <dbReference type="ARBA" id="ARBA00023242"/>
    </source>
</evidence>
<sequence>MQCSSSSHLIIKAGTCDYGNFINTSEKMTIKSPTSKKSTYRHIPHSEKPPHLVARRNARERKRVQAVNSAFQKLRKHVPFENKQKRLSKVKTLQFAIDYISNLQNMIDDHDSKMAGHYNHRTLTEFQSNRQLDNGAKMGNVGYNWPDEESSNEIHVLQQQTARQAINPDARRVKLDVRMENVSVQINKSKRISPRQKPVALWLGVVAALYQALELKKSLCDSPTQKPVALWLGVVVALYQALEVKKSLWDSPTQKPVFLWLEVVVALYLALEVKKSLCDSPRQKPVALWLGVVAALYQALELKKSLCDSPHTKAVFLWLKGSKAGSGRGSLIHVSSLDINSARGNLTVHFEGSIESALHAAPKLNVTIEKNLNGPWSTVPCINKIGSCLYDGMCDFVKNIFNQNTCPKVLRGSGCSGLSIYDPIPYHLDSIVSFDLSKAAEGVKSRLTVSIYKPQLFRLDSLVYGILRFKLNEPTNDSLPSRFNSIF</sequence>
<dbReference type="InterPro" id="IPR011598">
    <property type="entry name" value="bHLH_dom"/>
</dbReference>
<evidence type="ECO:0000313" key="8">
    <source>
        <dbReference type="Proteomes" id="UP000683360"/>
    </source>
</evidence>
<keyword evidence="3" id="KW-0524">Neurogenesis</keyword>
<comment type="caution">
    <text evidence="7">The sequence shown here is derived from an EMBL/GenBank/DDBJ whole genome shotgun (WGS) entry which is preliminary data.</text>
</comment>
<evidence type="ECO:0000256" key="4">
    <source>
        <dbReference type="ARBA" id="ARBA00023125"/>
    </source>
</evidence>
<dbReference type="Gene3D" id="2.70.220.10">
    <property type="entry name" value="Ganglioside GM2 activator"/>
    <property type="match status" value="1"/>
</dbReference>
<evidence type="ECO:0000313" key="7">
    <source>
        <dbReference type="EMBL" id="CAG2221541.1"/>
    </source>
</evidence>
<keyword evidence="5" id="KW-0539">Nucleus</keyword>
<evidence type="ECO:0000256" key="3">
    <source>
        <dbReference type="ARBA" id="ARBA00022902"/>
    </source>
</evidence>
<proteinExistence type="predicted"/>
<evidence type="ECO:0000259" key="6">
    <source>
        <dbReference type="PROSITE" id="PS50888"/>
    </source>
</evidence>
<organism evidence="7 8">
    <name type="scientific">Mytilus edulis</name>
    <name type="common">Blue mussel</name>
    <dbReference type="NCBI Taxonomy" id="6550"/>
    <lineage>
        <taxon>Eukaryota</taxon>
        <taxon>Metazoa</taxon>
        <taxon>Spiralia</taxon>
        <taxon>Lophotrochozoa</taxon>
        <taxon>Mollusca</taxon>
        <taxon>Bivalvia</taxon>
        <taxon>Autobranchia</taxon>
        <taxon>Pteriomorphia</taxon>
        <taxon>Mytilida</taxon>
        <taxon>Mytiloidea</taxon>
        <taxon>Mytilidae</taxon>
        <taxon>Mytilinae</taxon>
        <taxon>Mytilus</taxon>
    </lineage>
</organism>
<dbReference type="Gene3D" id="4.10.280.10">
    <property type="entry name" value="Helix-loop-helix DNA-binding domain"/>
    <property type="match status" value="1"/>
</dbReference>
<dbReference type="GO" id="GO:0046983">
    <property type="term" value="F:protein dimerization activity"/>
    <property type="evidence" value="ECO:0007669"/>
    <property type="project" value="InterPro"/>
</dbReference>
<dbReference type="InterPro" id="IPR036638">
    <property type="entry name" value="HLH_DNA-bd_sf"/>
</dbReference>
<name>A0A8S3SU61_MYTED</name>
<gene>
    <name evidence="7" type="ORF">MEDL_34966</name>
</gene>
<dbReference type="InterPro" id="IPR050283">
    <property type="entry name" value="E-box_TF_Regulators"/>
</dbReference>
<feature type="domain" description="BHLH" evidence="6">
    <location>
        <begin position="51"/>
        <end position="103"/>
    </location>
</feature>
<dbReference type="AlphaFoldDB" id="A0A8S3SU61"/>
<dbReference type="PANTHER" id="PTHR23349">
    <property type="entry name" value="BASIC HELIX-LOOP-HELIX TRANSCRIPTION FACTOR, TWIST"/>
    <property type="match status" value="1"/>
</dbReference>
<dbReference type="EMBL" id="CAJPWZ010001683">
    <property type="protein sequence ID" value="CAG2221541.1"/>
    <property type="molecule type" value="Genomic_DNA"/>
</dbReference>
<dbReference type="GO" id="GO:0007399">
    <property type="term" value="P:nervous system development"/>
    <property type="evidence" value="ECO:0007669"/>
    <property type="project" value="UniProtKB-KW"/>
</dbReference>
<keyword evidence="4" id="KW-0238">DNA-binding</keyword>
<dbReference type="SUPFAM" id="SSF63707">
    <property type="entry name" value="Ganglioside M2 (gm2) activator"/>
    <property type="match status" value="1"/>
</dbReference>
<dbReference type="CDD" id="cd11418">
    <property type="entry name" value="bHLH_TS_ASCL"/>
    <property type="match status" value="1"/>
</dbReference>
<dbReference type="Proteomes" id="UP000683360">
    <property type="component" value="Unassembled WGS sequence"/>
</dbReference>
<dbReference type="GO" id="GO:0000981">
    <property type="term" value="F:DNA-binding transcription factor activity, RNA polymerase II-specific"/>
    <property type="evidence" value="ECO:0007669"/>
    <property type="project" value="TreeGrafter"/>
</dbReference>
<accession>A0A8S3SU61</accession>
<comment type="subcellular location">
    <subcellularLocation>
        <location evidence="1">Nucleus</location>
    </subcellularLocation>
</comment>
<dbReference type="Pfam" id="PF00010">
    <property type="entry name" value="HLH"/>
    <property type="match status" value="1"/>
</dbReference>
<reference evidence="7" key="1">
    <citation type="submission" date="2021-03" db="EMBL/GenBank/DDBJ databases">
        <authorList>
            <person name="Bekaert M."/>
        </authorList>
    </citation>
    <scope>NUCLEOTIDE SEQUENCE</scope>
</reference>
<dbReference type="PROSITE" id="PS50888">
    <property type="entry name" value="BHLH"/>
    <property type="match status" value="1"/>
</dbReference>
<protein>
    <submittedName>
        <fullName evidence="7">ASCL</fullName>
    </submittedName>
</protein>
<dbReference type="GO" id="GO:0005634">
    <property type="term" value="C:nucleus"/>
    <property type="evidence" value="ECO:0007669"/>
    <property type="project" value="UniProtKB-SubCell"/>
</dbReference>
<dbReference type="InterPro" id="IPR036846">
    <property type="entry name" value="GM2-AP_sf"/>
</dbReference>
<dbReference type="FunFam" id="4.10.280.10:FF:000029">
    <property type="entry name" value="Achaete-scute family bHLH transcription factor 1"/>
    <property type="match status" value="1"/>
</dbReference>
<evidence type="ECO:0000256" key="1">
    <source>
        <dbReference type="ARBA" id="ARBA00004123"/>
    </source>
</evidence>
<dbReference type="PANTHER" id="PTHR23349:SF108">
    <property type="entry name" value="BHLH DOMAIN-CONTAINING PROTEIN"/>
    <property type="match status" value="1"/>
</dbReference>
<keyword evidence="8" id="KW-1185">Reference proteome</keyword>
<keyword evidence="2" id="KW-0732">Signal</keyword>